<evidence type="ECO:0000313" key="2">
    <source>
        <dbReference type="Proteomes" id="UP000435177"/>
    </source>
</evidence>
<sequence length="132" mass="14857">MRNQCHPRRKLIARDDQSIREAEVEALSKGFENPYSITGLIEEDESKYLEMGFPKEELKNLTPFRRAVLNDIWNSSGGTAKILSGDELDEFGITANEDIDRPLISVYKPSEYPDTSTSQYIKVTSITGLVVG</sequence>
<keyword evidence="2" id="KW-1185">Reference proteome</keyword>
<comment type="caution">
    <text evidence="1">The sequence shown here is derived from an EMBL/GenBank/DDBJ whole genome shotgun (WGS) entry which is preliminary data.</text>
</comment>
<protein>
    <submittedName>
        <fullName evidence="1">Uncharacterized protein</fullName>
    </submittedName>
</protein>
<name>A0ABW9T4L5_9BACL</name>
<accession>A0ABW9T4L5</accession>
<dbReference type="EMBL" id="WOAA01000018">
    <property type="protein sequence ID" value="MUG67807.1"/>
    <property type="molecule type" value="Genomic_DNA"/>
</dbReference>
<evidence type="ECO:0000313" key="1">
    <source>
        <dbReference type="EMBL" id="MUG67807.1"/>
    </source>
</evidence>
<dbReference type="RefSeq" id="WP_095398851.1">
    <property type="nucleotide sequence ID" value="NZ_WOAA01000018.1"/>
</dbReference>
<organism evidence="1 2">
    <name type="scientific">Paenibacillus campinasensis</name>
    <dbReference type="NCBI Taxonomy" id="66347"/>
    <lineage>
        <taxon>Bacteria</taxon>
        <taxon>Bacillati</taxon>
        <taxon>Bacillota</taxon>
        <taxon>Bacilli</taxon>
        <taxon>Bacillales</taxon>
        <taxon>Paenibacillaceae</taxon>
        <taxon>Paenibacillus</taxon>
    </lineage>
</organism>
<reference evidence="1 2" key="1">
    <citation type="submission" date="2019-11" db="EMBL/GenBank/DDBJ databases">
        <title>Draft genome sequences of five Paenibacillus species of dairy origin.</title>
        <authorList>
            <person name="Olajide A.M."/>
            <person name="Chen S."/>
            <person name="Lapointe G."/>
        </authorList>
    </citation>
    <scope>NUCLEOTIDE SEQUENCE [LARGE SCALE GENOMIC DNA]</scope>
    <source>
        <strain evidence="1 2">3CS1</strain>
    </source>
</reference>
<gene>
    <name evidence="1" type="ORF">GNP94_17610</name>
</gene>
<dbReference type="Proteomes" id="UP000435177">
    <property type="component" value="Unassembled WGS sequence"/>
</dbReference>
<proteinExistence type="predicted"/>